<feature type="region of interest" description="Disordered" evidence="1">
    <location>
        <begin position="62"/>
        <end position="117"/>
    </location>
</feature>
<dbReference type="EMBL" id="JAIWYP010000004">
    <property type="protein sequence ID" value="KAH3834506.1"/>
    <property type="molecule type" value="Genomic_DNA"/>
</dbReference>
<dbReference type="AlphaFoldDB" id="A0A9D4K7X6"/>
<reference evidence="2" key="1">
    <citation type="journal article" date="2019" name="bioRxiv">
        <title>The Genome of the Zebra Mussel, Dreissena polymorpha: A Resource for Invasive Species Research.</title>
        <authorList>
            <person name="McCartney M.A."/>
            <person name="Auch B."/>
            <person name="Kono T."/>
            <person name="Mallez S."/>
            <person name="Zhang Y."/>
            <person name="Obille A."/>
            <person name="Becker A."/>
            <person name="Abrahante J.E."/>
            <person name="Garbe J."/>
            <person name="Badalamenti J.P."/>
            <person name="Herman A."/>
            <person name="Mangelson H."/>
            <person name="Liachko I."/>
            <person name="Sullivan S."/>
            <person name="Sone E.D."/>
            <person name="Koren S."/>
            <person name="Silverstein K.A.T."/>
            <person name="Beckman K.B."/>
            <person name="Gohl D.M."/>
        </authorList>
    </citation>
    <scope>NUCLEOTIDE SEQUENCE</scope>
    <source>
        <strain evidence="2">Duluth1</strain>
        <tissue evidence="2">Whole animal</tissue>
    </source>
</reference>
<feature type="compositionally biased region" description="Low complexity" evidence="1">
    <location>
        <begin position="90"/>
        <end position="100"/>
    </location>
</feature>
<reference evidence="2" key="2">
    <citation type="submission" date="2020-11" db="EMBL/GenBank/DDBJ databases">
        <authorList>
            <person name="McCartney M.A."/>
            <person name="Auch B."/>
            <person name="Kono T."/>
            <person name="Mallez S."/>
            <person name="Becker A."/>
            <person name="Gohl D.M."/>
            <person name="Silverstein K.A.T."/>
            <person name="Koren S."/>
            <person name="Bechman K.B."/>
            <person name="Herman A."/>
            <person name="Abrahante J.E."/>
            <person name="Garbe J."/>
        </authorList>
    </citation>
    <scope>NUCLEOTIDE SEQUENCE</scope>
    <source>
        <strain evidence="2">Duluth1</strain>
        <tissue evidence="2">Whole animal</tissue>
    </source>
</reference>
<protein>
    <submittedName>
        <fullName evidence="2">Uncharacterized protein</fullName>
    </submittedName>
</protein>
<proteinExistence type="predicted"/>
<accession>A0A9D4K7X6</accession>
<sequence>MSMGNWGRLALTELGSTQHQVLKNSLTVNKVMWVDHGIGQPEVHVKVLQVVGLLDHYLQVDHNSSKDSRESKSHRKGTTGSASKITAGGRFSRSPSFSRLKSLEDRRGSSHNRKRTIGSARKVLQVIGLLDHHLSVGQSHQNTEENLYATGNGQPEVGKEQLQVVGSFISPSFSGSPEDKRRS</sequence>
<evidence type="ECO:0000256" key="1">
    <source>
        <dbReference type="SAM" id="MobiDB-lite"/>
    </source>
</evidence>
<dbReference type="Proteomes" id="UP000828390">
    <property type="component" value="Unassembled WGS sequence"/>
</dbReference>
<organism evidence="2 3">
    <name type="scientific">Dreissena polymorpha</name>
    <name type="common">Zebra mussel</name>
    <name type="synonym">Mytilus polymorpha</name>
    <dbReference type="NCBI Taxonomy" id="45954"/>
    <lineage>
        <taxon>Eukaryota</taxon>
        <taxon>Metazoa</taxon>
        <taxon>Spiralia</taxon>
        <taxon>Lophotrochozoa</taxon>
        <taxon>Mollusca</taxon>
        <taxon>Bivalvia</taxon>
        <taxon>Autobranchia</taxon>
        <taxon>Heteroconchia</taxon>
        <taxon>Euheterodonta</taxon>
        <taxon>Imparidentia</taxon>
        <taxon>Neoheterodontei</taxon>
        <taxon>Myida</taxon>
        <taxon>Dreissenoidea</taxon>
        <taxon>Dreissenidae</taxon>
        <taxon>Dreissena</taxon>
    </lineage>
</organism>
<evidence type="ECO:0000313" key="3">
    <source>
        <dbReference type="Proteomes" id="UP000828390"/>
    </source>
</evidence>
<comment type="caution">
    <text evidence="2">The sequence shown here is derived from an EMBL/GenBank/DDBJ whole genome shotgun (WGS) entry which is preliminary data.</text>
</comment>
<evidence type="ECO:0000313" key="2">
    <source>
        <dbReference type="EMBL" id="KAH3834506.1"/>
    </source>
</evidence>
<name>A0A9D4K7X6_DREPO</name>
<keyword evidence="3" id="KW-1185">Reference proteome</keyword>
<gene>
    <name evidence="2" type="ORF">DPMN_107834</name>
</gene>